<keyword evidence="2" id="KW-0614">Plasmid</keyword>
<protein>
    <submittedName>
        <fullName evidence="2">Uncharacterized protein</fullName>
    </submittedName>
</protein>
<reference evidence="2 3" key="1">
    <citation type="submission" date="2012-06" db="EMBL/GenBank/DDBJ databases">
        <title>Finished plasmid 6 of genome of Crinalium epipsammum PCC 9333.</title>
        <authorList>
            <consortium name="US DOE Joint Genome Institute"/>
            <person name="Gugger M."/>
            <person name="Coursin T."/>
            <person name="Rippka R."/>
            <person name="Tandeau De Marsac N."/>
            <person name="Huntemann M."/>
            <person name="Wei C.-L."/>
            <person name="Han J."/>
            <person name="Detter J.C."/>
            <person name="Han C."/>
            <person name="Tapia R."/>
            <person name="Davenport K."/>
            <person name="Daligault H."/>
            <person name="Erkkila T."/>
            <person name="Gu W."/>
            <person name="Munk A.C.C."/>
            <person name="Teshima H."/>
            <person name="Xu Y."/>
            <person name="Chain P."/>
            <person name="Chen A."/>
            <person name="Krypides N."/>
            <person name="Mavromatis K."/>
            <person name="Markowitz V."/>
            <person name="Szeto E."/>
            <person name="Ivanova N."/>
            <person name="Mikhailova N."/>
            <person name="Ovchinnikova G."/>
            <person name="Pagani I."/>
            <person name="Pati A."/>
            <person name="Goodwin L."/>
            <person name="Peters L."/>
            <person name="Pitluck S."/>
            <person name="Woyke T."/>
            <person name="Kerfeld C."/>
        </authorList>
    </citation>
    <scope>NUCLEOTIDE SEQUENCE [LARGE SCALE GENOMIC DNA]</scope>
    <source>
        <strain evidence="2 3">PCC 9333</strain>
        <plasmid evidence="3">Plasmid pCRI9333.06</plasmid>
    </source>
</reference>
<evidence type="ECO:0000256" key="1">
    <source>
        <dbReference type="SAM" id="MobiDB-lite"/>
    </source>
</evidence>
<sequence length="129" mass="14634">MSDDALERLKTRKRPSVQSRDASLISSSVDISTSRYQETVIPGNREIQTKQTTLRLEAGISDRLMAVTRKNGISREVLIEAVFEHYEADPQAWGEILAEAKKRAEQRTKLANIKRAKSMMQRFSPPVDC</sequence>
<dbReference type="EMBL" id="CP003626">
    <property type="protein sequence ID" value="AFZ15714.1"/>
    <property type="molecule type" value="Genomic_DNA"/>
</dbReference>
<dbReference type="InterPro" id="IPR049816">
    <property type="entry name" value="McdB"/>
</dbReference>
<dbReference type="RefSeq" id="WP_015205635.1">
    <property type="nucleotide sequence ID" value="NC_019755.1"/>
</dbReference>
<dbReference type="AlphaFoldDB" id="K9W7D6"/>
<dbReference type="Proteomes" id="UP000010472">
    <property type="component" value="Plasmid pCRI9333.06"/>
</dbReference>
<dbReference type="Pfam" id="PF26392">
    <property type="entry name" value="McdB"/>
    <property type="match status" value="1"/>
</dbReference>
<name>K9W7D6_9CYAN</name>
<dbReference type="CDD" id="cd21138">
    <property type="entry name" value="McdB-like"/>
    <property type="match status" value="1"/>
</dbReference>
<proteinExistence type="predicted"/>
<dbReference type="KEGG" id="cep:Cri9333_4959"/>
<gene>
    <name evidence="2" type="ORF">Cri9333_4959</name>
</gene>
<dbReference type="PATRIC" id="fig|1173022.3.peg.5351"/>
<feature type="region of interest" description="Disordered" evidence="1">
    <location>
        <begin position="1"/>
        <end position="24"/>
    </location>
</feature>
<dbReference type="HOGENOM" id="CLU_163818_0_0_3"/>
<evidence type="ECO:0000313" key="3">
    <source>
        <dbReference type="Proteomes" id="UP000010472"/>
    </source>
</evidence>
<keyword evidence="3" id="KW-1185">Reference proteome</keyword>
<geneLocation type="plasmid" evidence="2 3">
    <name>pCRI9333.06</name>
</geneLocation>
<accession>K9W7D6</accession>
<evidence type="ECO:0000313" key="2">
    <source>
        <dbReference type="EMBL" id="AFZ15714.1"/>
    </source>
</evidence>
<organism evidence="2 3">
    <name type="scientific">Crinalium epipsammum PCC 9333</name>
    <dbReference type="NCBI Taxonomy" id="1173022"/>
    <lineage>
        <taxon>Bacteria</taxon>
        <taxon>Bacillati</taxon>
        <taxon>Cyanobacteriota</taxon>
        <taxon>Cyanophyceae</taxon>
        <taxon>Gomontiellales</taxon>
        <taxon>Gomontiellaceae</taxon>
        <taxon>Crinalium</taxon>
    </lineage>
</organism>